<gene>
    <name evidence="3" type="ORF">K402DRAFT_387844</name>
</gene>
<evidence type="ECO:0000256" key="2">
    <source>
        <dbReference type="SAM" id="Phobius"/>
    </source>
</evidence>
<evidence type="ECO:0000313" key="3">
    <source>
        <dbReference type="EMBL" id="KAF1992181.1"/>
    </source>
</evidence>
<reference evidence="3" key="1">
    <citation type="journal article" date="2020" name="Stud. Mycol.">
        <title>101 Dothideomycetes genomes: a test case for predicting lifestyles and emergence of pathogens.</title>
        <authorList>
            <person name="Haridas S."/>
            <person name="Albert R."/>
            <person name="Binder M."/>
            <person name="Bloem J."/>
            <person name="Labutti K."/>
            <person name="Salamov A."/>
            <person name="Andreopoulos B."/>
            <person name="Baker S."/>
            <person name="Barry K."/>
            <person name="Bills G."/>
            <person name="Bluhm B."/>
            <person name="Cannon C."/>
            <person name="Castanera R."/>
            <person name="Culley D."/>
            <person name="Daum C."/>
            <person name="Ezra D."/>
            <person name="Gonzalez J."/>
            <person name="Henrissat B."/>
            <person name="Kuo A."/>
            <person name="Liang C."/>
            <person name="Lipzen A."/>
            <person name="Lutzoni F."/>
            <person name="Magnuson J."/>
            <person name="Mondo S."/>
            <person name="Nolan M."/>
            <person name="Ohm R."/>
            <person name="Pangilinan J."/>
            <person name="Park H.-J."/>
            <person name="Ramirez L."/>
            <person name="Alfaro M."/>
            <person name="Sun H."/>
            <person name="Tritt A."/>
            <person name="Yoshinaga Y."/>
            <person name="Zwiers L.-H."/>
            <person name="Turgeon B."/>
            <person name="Goodwin S."/>
            <person name="Spatafora J."/>
            <person name="Crous P."/>
            <person name="Grigoriev I."/>
        </authorList>
    </citation>
    <scope>NUCLEOTIDE SEQUENCE</scope>
    <source>
        <strain evidence="3">CBS 113979</strain>
    </source>
</reference>
<name>A0A6G1HG22_9PEZI</name>
<feature type="transmembrane region" description="Helical" evidence="2">
    <location>
        <begin position="37"/>
        <end position="57"/>
    </location>
</feature>
<feature type="region of interest" description="Disordered" evidence="1">
    <location>
        <begin position="157"/>
        <end position="177"/>
    </location>
</feature>
<protein>
    <submittedName>
        <fullName evidence="3">Uncharacterized protein</fullName>
    </submittedName>
</protein>
<feature type="region of interest" description="Disordered" evidence="1">
    <location>
        <begin position="212"/>
        <end position="261"/>
    </location>
</feature>
<evidence type="ECO:0000313" key="4">
    <source>
        <dbReference type="Proteomes" id="UP000800041"/>
    </source>
</evidence>
<keyword evidence="2" id="KW-0812">Transmembrane</keyword>
<feature type="transmembrane region" description="Helical" evidence="2">
    <location>
        <begin position="7"/>
        <end position="31"/>
    </location>
</feature>
<dbReference type="OrthoDB" id="4492972at2759"/>
<evidence type="ECO:0000256" key="1">
    <source>
        <dbReference type="SAM" id="MobiDB-lite"/>
    </source>
</evidence>
<dbReference type="EMBL" id="ML977137">
    <property type="protein sequence ID" value="KAF1992181.1"/>
    <property type="molecule type" value="Genomic_DNA"/>
</dbReference>
<keyword evidence="2" id="KW-0472">Membrane</keyword>
<feature type="compositionally biased region" description="Basic residues" evidence="1">
    <location>
        <begin position="252"/>
        <end position="261"/>
    </location>
</feature>
<keyword evidence="2" id="KW-1133">Transmembrane helix</keyword>
<dbReference type="Proteomes" id="UP000800041">
    <property type="component" value="Unassembled WGS sequence"/>
</dbReference>
<accession>A0A6G1HG22</accession>
<feature type="compositionally biased region" description="Polar residues" evidence="1">
    <location>
        <begin position="213"/>
        <end position="222"/>
    </location>
</feature>
<dbReference type="AlphaFoldDB" id="A0A6G1HG22"/>
<feature type="compositionally biased region" description="Basic and acidic residues" evidence="1">
    <location>
        <begin position="224"/>
        <end position="235"/>
    </location>
</feature>
<keyword evidence="4" id="KW-1185">Reference proteome</keyword>
<organism evidence="3 4">
    <name type="scientific">Aulographum hederae CBS 113979</name>
    <dbReference type="NCBI Taxonomy" id="1176131"/>
    <lineage>
        <taxon>Eukaryota</taxon>
        <taxon>Fungi</taxon>
        <taxon>Dikarya</taxon>
        <taxon>Ascomycota</taxon>
        <taxon>Pezizomycotina</taxon>
        <taxon>Dothideomycetes</taxon>
        <taxon>Pleosporomycetidae</taxon>
        <taxon>Aulographales</taxon>
        <taxon>Aulographaceae</taxon>
    </lineage>
</organism>
<feature type="region of interest" description="Disordered" evidence="1">
    <location>
        <begin position="64"/>
        <end position="89"/>
    </location>
</feature>
<feature type="compositionally biased region" description="Low complexity" evidence="1">
    <location>
        <begin position="237"/>
        <end position="251"/>
    </location>
</feature>
<proteinExistence type="predicted"/>
<sequence length="261" mass="28465">MIRFNPIHLLGIPAILLLCIPLGILAIVTTYLAFSALLFRVSIVYVELGAAIIRSWIFRGPSTKSFQHPPPQPPTPDCHSPAHRQRRSSAISNVSFEHPARQRHGPSKSESFTALVSTSSDRDFEGIGGWRPVSNNEEEEALWMSMNSRLQLPALVGERPGSRHRRSYTGGKDSPEVLRMSPAVSRARTPLAGPGDGVQVGYFGFQPHGQGSGYANASNSKIASADKLKDRERRKNSGSTSSTSSAKSSRTSLRRLHSHAC</sequence>